<keyword evidence="8 13" id="KW-1133">Transmembrane helix</keyword>
<evidence type="ECO:0000256" key="6">
    <source>
        <dbReference type="ARBA" id="ARBA00022679"/>
    </source>
</evidence>
<dbReference type="GO" id="GO:0005886">
    <property type="term" value="C:plasma membrane"/>
    <property type="evidence" value="ECO:0007669"/>
    <property type="project" value="UniProtKB-SubCell"/>
</dbReference>
<feature type="region of interest" description="Disordered" evidence="12">
    <location>
        <begin position="386"/>
        <end position="406"/>
    </location>
</feature>
<dbReference type="SUPFAM" id="SSF53448">
    <property type="entry name" value="Nucleotide-diphospho-sugar transferases"/>
    <property type="match status" value="1"/>
</dbReference>
<feature type="transmembrane region" description="Helical" evidence="13">
    <location>
        <begin position="862"/>
        <end position="883"/>
    </location>
</feature>
<dbReference type="GO" id="GO:0030659">
    <property type="term" value="C:cytoplasmic vesicle membrane"/>
    <property type="evidence" value="ECO:0007669"/>
    <property type="project" value="UniProtKB-SubCell"/>
</dbReference>
<dbReference type="OrthoDB" id="370884at2759"/>
<feature type="transmembrane region" description="Helical" evidence="13">
    <location>
        <begin position="889"/>
        <end position="915"/>
    </location>
</feature>
<evidence type="ECO:0000256" key="10">
    <source>
        <dbReference type="ARBA" id="ARBA00023180"/>
    </source>
</evidence>
<keyword evidence="16" id="KW-1185">Reference proteome</keyword>
<dbReference type="Pfam" id="PF03142">
    <property type="entry name" value="Chitin_synth_2"/>
    <property type="match status" value="1"/>
</dbReference>
<keyword evidence="5 15" id="KW-0328">Glycosyltransferase</keyword>
<evidence type="ECO:0000256" key="9">
    <source>
        <dbReference type="ARBA" id="ARBA00023136"/>
    </source>
</evidence>
<evidence type="ECO:0000259" key="14">
    <source>
        <dbReference type="Pfam" id="PF22997"/>
    </source>
</evidence>
<evidence type="ECO:0000256" key="11">
    <source>
        <dbReference type="ARBA" id="ARBA00023329"/>
    </source>
</evidence>
<evidence type="ECO:0000256" key="4">
    <source>
        <dbReference type="ARBA" id="ARBA00022475"/>
    </source>
</evidence>
<evidence type="ECO:0000313" key="16">
    <source>
        <dbReference type="Proteomes" id="UP000269793"/>
    </source>
</evidence>
<evidence type="ECO:0000256" key="7">
    <source>
        <dbReference type="ARBA" id="ARBA00022692"/>
    </source>
</evidence>
<dbReference type="VEuPathDB" id="FungiDB:DNF11_2160"/>
<feature type="transmembrane region" description="Helical" evidence="13">
    <location>
        <begin position="352"/>
        <end position="377"/>
    </location>
</feature>
<evidence type="ECO:0000256" key="5">
    <source>
        <dbReference type="ARBA" id="ARBA00022676"/>
    </source>
</evidence>
<feature type="domain" description="Chitin synthase 4-like" evidence="14">
    <location>
        <begin position="254"/>
        <end position="338"/>
    </location>
</feature>
<dbReference type="EC" id="2.4.1.16" evidence="3"/>
<feature type="transmembrane region" description="Helical" evidence="13">
    <location>
        <begin position="121"/>
        <end position="141"/>
    </location>
</feature>
<gene>
    <name evidence="15" type="primary">CHS7_1</name>
    <name evidence="15" type="ORF">DNF11_2160</name>
</gene>
<evidence type="ECO:0000313" key="15">
    <source>
        <dbReference type="EMBL" id="AYO43110.1"/>
    </source>
</evidence>
<dbReference type="PANTHER" id="PTHR22914">
    <property type="entry name" value="CHITIN SYNTHASE"/>
    <property type="match status" value="1"/>
</dbReference>
<dbReference type="GO" id="GO:0030428">
    <property type="term" value="C:cell septum"/>
    <property type="evidence" value="ECO:0007669"/>
    <property type="project" value="TreeGrafter"/>
</dbReference>
<dbReference type="Proteomes" id="UP000269793">
    <property type="component" value="Chromosome III"/>
</dbReference>
<evidence type="ECO:0000256" key="1">
    <source>
        <dbReference type="ARBA" id="ARBA00004439"/>
    </source>
</evidence>
<accession>A0A3G2S5A9</accession>
<dbReference type="InterPro" id="IPR054295">
    <property type="entry name" value="CHS4-like_dom"/>
</dbReference>
<keyword evidence="6 15" id="KW-0808">Transferase</keyword>
<dbReference type="CDD" id="cd04190">
    <property type="entry name" value="Chitin_synth_C"/>
    <property type="match status" value="1"/>
</dbReference>
<protein>
    <recommendedName>
        <fullName evidence="3">chitin synthase</fullName>
        <ecNumber evidence="3">2.4.1.16</ecNumber>
    </recommendedName>
</protein>
<dbReference type="GO" id="GO:0004100">
    <property type="term" value="F:chitin synthase activity"/>
    <property type="evidence" value="ECO:0007669"/>
    <property type="project" value="UniProtKB-EC"/>
</dbReference>
<organism evidence="15 16">
    <name type="scientific">Malassezia restricta (strain ATCC 96810 / NBRC 103918 / CBS 7877)</name>
    <name type="common">Seborrheic dermatitis infection agent</name>
    <dbReference type="NCBI Taxonomy" id="425264"/>
    <lineage>
        <taxon>Eukaryota</taxon>
        <taxon>Fungi</taxon>
        <taxon>Dikarya</taxon>
        <taxon>Basidiomycota</taxon>
        <taxon>Ustilaginomycotina</taxon>
        <taxon>Malasseziomycetes</taxon>
        <taxon>Malasseziales</taxon>
        <taxon>Malasseziaceae</taxon>
        <taxon>Malassezia</taxon>
    </lineage>
</organism>
<keyword evidence="7 13" id="KW-0812">Transmembrane</keyword>
<reference evidence="15 16" key="1">
    <citation type="submission" date="2018-10" db="EMBL/GenBank/DDBJ databases">
        <title>Complete genome sequence of Malassezia restricta CBS 7877.</title>
        <authorList>
            <person name="Morand S.C."/>
            <person name="Bertignac M."/>
            <person name="Iltis A."/>
            <person name="Kolder I."/>
            <person name="Pirovano W."/>
            <person name="Jourdain R."/>
            <person name="Clavaud C."/>
        </authorList>
    </citation>
    <scope>NUCLEOTIDE SEQUENCE [LARGE SCALE GENOMIC DNA]</scope>
    <source>
        <strain evidence="15 16">CBS 7877</strain>
    </source>
</reference>
<dbReference type="InterPro" id="IPR029044">
    <property type="entry name" value="Nucleotide-diphossugar_trans"/>
</dbReference>
<feature type="region of interest" description="Disordered" evidence="12">
    <location>
        <begin position="1"/>
        <end position="21"/>
    </location>
</feature>
<comment type="subcellular location">
    <subcellularLocation>
        <location evidence="2">Cell membrane</location>
        <topology evidence="2">Multi-pass membrane protein</topology>
    </subcellularLocation>
    <subcellularLocation>
        <location evidence="1">Cytoplasmic vesicle membrane</location>
        <topology evidence="1">Multi-pass membrane protein</topology>
    </subcellularLocation>
</comment>
<evidence type="ECO:0000256" key="2">
    <source>
        <dbReference type="ARBA" id="ARBA00004651"/>
    </source>
</evidence>
<evidence type="ECO:0000256" key="8">
    <source>
        <dbReference type="ARBA" id="ARBA00022989"/>
    </source>
</evidence>
<feature type="transmembrane region" description="Helical" evidence="13">
    <location>
        <begin position="826"/>
        <end position="850"/>
    </location>
</feature>
<evidence type="ECO:0000256" key="3">
    <source>
        <dbReference type="ARBA" id="ARBA00012543"/>
    </source>
</evidence>
<name>A0A3G2S5A9_MALR7</name>
<dbReference type="GO" id="GO:0006031">
    <property type="term" value="P:chitin biosynthetic process"/>
    <property type="evidence" value="ECO:0007669"/>
    <property type="project" value="TreeGrafter"/>
</dbReference>
<feature type="transmembrane region" description="Helical" evidence="13">
    <location>
        <begin position="86"/>
        <end position="109"/>
    </location>
</feature>
<evidence type="ECO:0000256" key="13">
    <source>
        <dbReference type="SAM" id="Phobius"/>
    </source>
</evidence>
<keyword evidence="10" id="KW-0325">Glycoprotein</keyword>
<dbReference type="EMBL" id="CP033150">
    <property type="protein sequence ID" value="AYO43110.1"/>
    <property type="molecule type" value="Genomic_DNA"/>
</dbReference>
<proteinExistence type="predicted"/>
<dbReference type="Pfam" id="PF22997">
    <property type="entry name" value="CHS4"/>
    <property type="match status" value="1"/>
</dbReference>
<evidence type="ECO:0000256" key="12">
    <source>
        <dbReference type="SAM" id="MobiDB-lite"/>
    </source>
</evidence>
<keyword evidence="4" id="KW-1003">Cell membrane</keyword>
<keyword evidence="11" id="KW-0968">Cytoplasmic vesicle</keyword>
<dbReference type="AlphaFoldDB" id="A0A3G2S5A9"/>
<dbReference type="STRING" id="425264.A0A3G2S5A9"/>
<feature type="region of interest" description="Disordered" evidence="12">
    <location>
        <begin position="1121"/>
        <end position="1160"/>
    </location>
</feature>
<keyword evidence="9 13" id="KW-0472">Membrane</keyword>
<dbReference type="InterPro" id="IPR004835">
    <property type="entry name" value="Chitin_synth"/>
</dbReference>
<dbReference type="PANTHER" id="PTHR22914:SF41">
    <property type="entry name" value="CHITIN SYNTHASE 7"/>
    <property type="match status" value="1"/>
</dbReference>
<sequence>MLNQLNRRRDTAKSFIRRPSTVSEDETSVDVSSVAPPPLQSSTAIYRGRSLYRPERGHARAPLLNPEGEPDDPFSVSHKPRWWRMWWHYLALICTFWAPAPLLSLIGLHTAAVRQAWREKITLVLLSCSLGGIIAFITVGLQRTLCGDQAEGVFVNVKRASGYVGVLGEAYSTANSKFPEAFIYDQIREHSGLDVSQFFEFSEDAFPACKNINTTVAKPLDCADADGKKIRCLDKLRVDNLESDLGLKKVNQHIGYDWEDLVNGTGKLLAIDGYVLNFNAYLATYTKPIPNDPVDKVIRNFLSPSSNYTDMSDATRLFTIDKLARDAIPCLKQRYQAGRVNYKTTGCFMADLILYISLIVILGLVFARTIMAVWYAFVGSRRLASTPPPPGKFSATGMRRPRPKSHVAMPDGATHENSMGVAPWAQKGIVTPTPASSKNLPNNNVSLMTPASMTPEDIGNDPYIVCLVTCYSEGLDGISATLSSLSATEYPTNRKLIFVVADGMITGKGESMSTPDVCVSLMTPDMRFGTPTPMKYRSVSSGKKAQNMALVYAGHYQDPSGGESVPMVVVVKCGMPEEAAGQKAGNRGKRDSQMVLMSFFQHVTYNDPMSPLDYDLFRKIHALMGVTPDFFEMVLMVDADTKVHPPALRYLANAMLNDHRIMGACGETRIQNKLQSWVTAIQVFEYFISHHQVKAFEAVFGGVTCLPGCFSMYRIKARKPGFDDWIPVIVKQDIIREYSQTIVTTLHQKNLLLLGEDRFLSTLMLRTFPHRRMVFVPHAVCHTEVPHTLRMLLSQRRRWINSTVHNLMELLLVRDLCGTFCFSMQFVVLMDLIGTLVLPVAISLTYYLIIMSAKDPPKDFTSAIPLMMLLVVLFLPGFIIAMVRFSPSHVIWLVIYLIFLPVWNFLLPAYSFWHFDDFSWGETRRIEGETKSGAHETSEEGYHAALEVPMRLWTEWETSRIRKQERNARRRQEMEHQFGGGFHNDVDPRHDAGLRLADLDRPCSPMSQETSEDQWGDHIDGYDENAPLPDLMHSARPLSMIAAQGGGTVQDDDLENILQGGWDDDGSISWEKRRPPPLISAANDSIVSFQGESDPLAGLTPVRSSVDLGASLPSLAPFDDGFNSHEMTPAASSAVEERRTHVRNRSSGPSRPLSKVRFFH</sequence>